<dbReference type="EMBL" id="BMGZ01000002">
    <property type="protein sequence ID" value="GGH97982.1"/>
    <property type="molecule type" value="Genomic_DNA"/>
</dbReference>
<evidence type="ECO:0000256" key="1">
    <source>
        <dbReference type="ARBA" id="ARBA00022490"/>
    </source>
</evidence>
<evidence type="ECO:0000313" key="9">
    <source>
        <dbReference type="Proteomes" id="UP000818603"/>
    </source>
</evidence>
<dbReference type="PANTHER" id="PTHR33867:SF1">
    <property type="entry name" value="RIBOSOME MATURATION FACTOR RIMP"/>
    <property type="match status" value="1"/>
</dbReference>
<dbReference type="Gene3D" id="3.30.300.70">
    <property type="entry name" value="RimP-like superfamily, N-terminal"/>
    <property type="match status" value="1"/>
</dbReference>
<organism evidence="6 8">
    <name type="scientific">Aquisalinus luteolus</name>
    <dbReference type="NCBI Taxonomy" id="1566827"/>
    <lineage>
        <taxon>Bacteria</taxon>
        <taxon>Pseudomonadati</taxon>
        <taxon>Pseudomonadota</taxon>
        <taxon>Alphaproteobacteria</taxon>
        <taxon>Parvularculales</taxon>
        <taxon>Parvularculaceae</taxon>
        <taxon>Aquisalinus</taxon>
    </lineage>
</organism>
<dbReference type="Pfam" id="PF17384">
    <property type="entry name" value="DUF150_C"/>
    <property type="match status" value="1"/>
</dbReference>
<comment type="subcellular location">
    <subcellularLocation>
        <location evidence="3">Cytoplasm</location>
    </subcellularLocation>
</comment>
<dbReference type="HAMAP" id="MF_01077">
    <property type="entry name" value="RimP"/>
    <property type="match status" value="1"/>
</dbReference>
<evidence type="ECO:0000313" key="8">
    <source>
        <dbReference type="Proteomes" id="UP000621856"/>
    </source>
</evidence>
<evidence type="ECO:0000259" key="5">
    <source>
        <dbReference type="Pfam" id="PF17384"/>
    </source>
</evidence>
<reference evidence="7 9" key="2">
    <citation type="submission" date="2020-02" db="EMBL/GenBank/DDBJ databases">
        <title>Genome sequence of Parvularcula flava strain NH6-79.</title>
        <authorList>
            <person name="Abdul Karim M.H."/>
            <person name="Lam M.Q."/>
            <person name="Chen S.J."/>
            <person name="Yahya A."/>
            <person name="Shahir S."/>
            <person name="Shamsir M.S."/>
            <person name="Chong C.S."/>
        </authorList>
    </citation>
    <scope>NUCLEOTIDE SEQUENCE [LARGE SCALE GENOMIC DNA]</scope>
    <source>
        <strain evidence="7 9">NH6-79</strain>
    </source>
</reference>
<dbReference type="AlphaFoldDB" id="A0A8J3ER57"/>
<evidence type="ECO:0000313" key="7">
    <source>
        <dbReference type="EMBL" id="NHK28272.1"/>
    </source>
</evidence>
<dbReference type="NCBIfam" id="NF000932">
    <property type="entry name" value="PRK00092.2-5"/>
    <property type="match status" value="1"/>
</dbReference>
<dbReference type="SUPFAM" id="SSF75420">
    <property type="entry name" value="YhbC-like, N-terminal domain"/>
    <property type="match status" value="1"/>
</dbReference>
<dbReference type="InterPro" id="IPR003728">
    <property type="entry name" value="Ribosome_maturation_RimP"/>
</dbReference>
<keyword evidence="9" id="KW-1185">Reference proteome</keyword>
<feature type="domain" description="Ribosome maturation factor RimP N-terminal" evidence="4">
    <location>
        <begin position="11"/>
        <end position="83"/>
    </location>
</feature>
<dbReference type="InterPro" id="IPR028998">
    <property type="entry name" value="RimP_C"/>
</dbReference>
<dbReference type="Pfam" id="PF02576">
    <property type="entry name" value="RimP_N"/>
    <property type="match status" value="1"/>
</dbReference>
<comment type="similarity">
    <text evidence="3">Belongs to the RimP family.</text>
</comment>
<proteinExistence type="inferred from homology"/>
<feature type="domain" description="Ribosome maturation factor RimP C-terminal" evidence="5">
    <location>
        <begin position="86"/>
        <end position="152"/>
    </location>
</feature>
<evidence type="ECO:0000256" key="2">
    <source>
        <dbReference type="ARBA" id="ARBA00022517"/>
    </source>
</evidence>
<evidence type="ECO:0000313" key="6">
    <source>
        <dbReference type="EMBL" id="GGH97982.1"/>
    </source>
</evidence>
<evidence type="ECO:0000256" key="3">
    <source>
        <dbReference type="HAMAP-Rule" id="MF_01077"/>
    </source>
</evidence>
<dbReference type="SUPFAM" id="SSF74942">
    <property type="entry name" value="YhbC-like, C-terminal domain"/>
    <property type="match status" value="1"/>
</dbReference>
<dbReference type="RefSeq" id="WP_155140137.1">
    <property type="nucleotide sequence ID" value="NZ_BMGZ01000002.1"/>
</dbReference>
<dbReference type="GO" id="GO:0005829">
    <property type="term" value="C:cytosol"/>
    <property type="evidence" value="ECO:0007669"/>
    <property type="project" value="TreeGrafter"/>
</dbReference>
<protein>
    <recommendedName>
        <fullName evidence="3">Ribosome maturation factor RimP</fullName>
    </recommendedName>
</protein>
<accession>A0A8J3ER57</accession>
<keyword evidence="2 3" id="KW-0690">Ribosome biogenesis</keyword>
<dbReference type="InterPro" id="IPR035956">
    <property type="entry name" value="RimP_N_sf"/>
</dbReference>
<keyword evidence="1 3" id="KW-0963">Cytoplasm</keyword>
<comment type="caution">
    <text evidence="6">The sequence shown here is derived from an EMBL/GenBank/DDBJ whole genome shotgun (WGS) entry which is preliminary data.</text>
</comment>
<dbReference type="Proteomes" id="UP000818603">
    <property type="component" value="Unassembled WGS sequence"/>
</dbReference>
<dbReference type="PANTHER" id="PTHR33867">
    <property type="entry name" value="RIBOSOME MATURATION FACTOR RIMP"/>
    <property type="match status" value="1"/>
</dbReference>
<name>A0A8J3ER57_9PROT</name>
<dbReference type="EMBL" id="VCJR02000002">
    <property type="protein sequence ID" value="NHK28272.1"/>
    <property type="molecule type" value="Genomic_DNA"/>
</dbReference>
<dbReference type="GO" id="GO:0000028">
    <property type="term" value="P:ribosomal small subunit assembly"/>
    <property type="evidence" value="ECO:0007669"/>
    <property type="project" value="TreeGrafter"/>
</dbReference>
<dbReference type="Proteomes" id="UP000621856">
    <property type="component" value="Unassembled WGS sequence"/>
</dbReference>
<dbReference type="GO" id="GO:0006412">
    <property type="term" value="P:translation"/>
    <property type="evidence" value="ECO:0007669"/>
    <property type="project" value="TreeGrafter"/>
</dbReference>
<comment type="function">
    <text evidence="3">Required for maturation of 30S ribosomal subunits.</text>
</comment>
<reference evidence="6" key="3">
    <citation type="submission" date="2020-09" db="EMBL/GenBank/DDBJ databases">
        <authorList>
            <person name="Sun Q."/>
            <person name="Zhou Y."/>
        </authorList>
    </citation>
    <scope>NUCLEOTIDE SEQUENCE</scope>
    <source>
        <strain evidence="6">CGMCC 1.14984</strain>
    </source>
</reference>
<dbReference type="CDD" id="cd01734">
    <property type="entry name" value="YlxS_C"/>
    <property type="match status" value="1"/>
</dbReference>
<dbReference type="Gene3D" id="2.30.30.180">
    <property type="entry name" value="Ribosome maturation factor RimP, C-terminal domain"/>
    <property type="match status" value="1"/>
</dbReference>
<dbReference type="InterPro" id="IPR036847">
    <property type="entry name" value="RimP_C_sf"/>
</dbReference>
<sequence>MDVLTEKLTALIEPVARQEGFDLVRVRVTGAKNPTLQVMAERPDGTMTAEDCAKLSRALSPVLDESDPIEGNYDLEVSSPGIDRPLTRMKDFDDWEGFEAKIELKEAIEGQKRYRGVLAGTEGENICIDLDGEDDTALIPFTMLGAAKLVLTDELIRASLKAGKDAEKAGQVPDNYQDD</sequence>
<dbReference type="InterPro" id="IPR028989">
    <property type="entry name" value="RimP_N"/>
</dbReference>
<evidence type="ECO:0000259" key="4">
    <source>
        <dbReference type="Pfam" id="PF02576"/>
    </source>
</evidence>
<gene>
    <name evidence="3 6" type="primary">rimP</name>
    <name evidence="7" type="ORF">FF098_010180</name>
    <name evidence="6" type="ORF">GCM10011355_20500</name>
</gene>
<reference evidence="6" key="1">
    <citation type="journal article" date="2014" name="Int. J. Syst. Evol. Microbiol.">
        <title>Complete genome sequence of Corynebacterium casei LMG S-19264T (=DSM 44701T), isolated from a smear-ripened cheese.</title>
        <authorList>
            <consortium name="US DOE Joint Genome Institute (JGI-PGF)"/>
            <person name="Walter F."/>
            <person name="Albersmeier A."/>
            <person name="Kalinowski J."/>
            <person name="Ruckert C."/>
        </authorList>
    </citation>
    <scope>NUCLEOTIDE SEQUENCE</scope>
    <source>
        <strain evidence="6">CGMCC 1.14984</strain>
    </source>
</reference>